<dbReference type="EMBL" id="KQ086939">
    <property type="protein sequence ID" value="KLO03862.1"/>
    <property type="molecule type" value="Genomic_DNA"/>
</dbReference>
<accession>A0A0H2QY18</accession>
<evidence type="ECO:0000313" key="2">
    <source>
        <dbReference type="EMBL" id="KLO03862.1"/>
    </source>
</evidence>
<feature type="region of interest" description="Disordered" evidence="1">
    <location>
        <begin position="43"/>
        <end position="62"/>
    </location>
</feature>
<name>A0A0H2QY18_9AGAM</name>
<protein>
    <submittedName>
        <fullName evidence="2">Uncharacterized protein</fullName>
    </submittedName>
</protein>
<organism evidence="2 3">
    <name type="scientific">Schizopora paradoxa</name>
    <dbReference type="NCBI Taxonomy" id="27342"/>
    <lineage>
        <taxon>Eukaryota</taxon>
        <taxon>Fungi</taxon>
        <taxon>Dikarya</taxon>
        <taxon>Basidiomycota</taxon>
        <taxon>Agaricomycotina</taxon>
        <taxon>Agaricomycetes</taxon>
        <taxon>Hymenochaetales</taxon>
        <taxon>Schizoporaceae</taxon>
        <taxon>Schizopora</taxon>
    </lineage>
</organism>
<proteinExistence type="predicted"/>
<dbReference type="AlphaFoldDB" id="A0A0H2QY18"/>
<evidence type="ECO:0000313" key="3">
    <source>
        <dbReference type="Proteomes" id="UP000053477"/>
    </source>
</evidence>
<keyword evidence="3" id="KW-1185">Reference proteome</keyword>
<feature type="compositionally biased region" description="Basic and acidic residues" evidence="1">
    <location>
        <begin position="45"/>
        <end position="57"/>
    </location>
</feature>
<feature type="compositionally biased region" description="Low complexity" evidence="1">
    <location>
        <begin position="307"/>
        <end position="326"/>
    </location>
</feature>
<feature type="region of interest" description="Disordered" evidence="1">
    <location>
        <begin position="297"/>
        <end position="336"/>
    </location>
</feature>
<feature type="compositionally biased region" description="Pro residues" evidence="1">
    <location>
        <begin position="240"/>
        <end position="252"/>
    </location>
</feature>
<feature type="compositionally biased region" description="Pro residues" evidence="1">
    <location>
        <begin position="393"/>
        <end position="404"/>
    </location>
</feature>
<sequence length="416" mass="45803">MLVGDATAPRPKQKLQPAQAYSVLHYRKGKQLKTIIDAEWAAKPASEKVTEDGDTRGPRLNHRNKRMEELYAAESQDVIDEVDAFRNAKDKEPARVSLLSPEEDDLDEDDKERILECRLIQRAIENLDSTVEYVARSLHRYTRGSVFISVLANEPSRGGQLALCQYTAGTRVSDGKDMFQASPEAVARFTREQRAFARACADDELIRDMRTVYPQRPASAVPVVVDATASSQAPSATVPAPRPAPANDPQPQPHAKTSSKAGRGWKFKKPRFASPVAMDIDGYDDGMDIDFDKLERFEDDDDGASDGEGPSSTSLDPSSPSTRPPRIVNRVTGDDGEERVQLEGGTWLTQYEYFRECNIAKNRALMKSLGIDDAVKAVVGPGEPAPEPRDPRLPPTHSGPPSRIPPARASKEGEKI</sequence>
<dbReference type="InParanoid" id="A0A0H2QY18"/>
<feature type="region of interest" description="Disordered" evidence="1">
    <location>
        <begin position="378"/>
        <end position="416"/>
    </location>
</feature>
<evidence type="ECO:0000256" key="1">
    <source>
        <dbReference type="SAM" id="MobiDB-lite"/>
    </source>
</evidence>
<dbReference type="OrthoDB" id="2629708at2759"/>
<dbReference type="Proteomes" id="UP000053477">
    <property type="component" value="Unassembled WGS sequence"/>
</dbReference>
<feature type="region of interest" description="Disordered" evidence="1">
    <location>
        <begin position="232"/>
        <end position="266"/>
    </location>
</feature>
<gene>
    <name evidence="2" type="ORF">SCHPADRAFT_948240</name>
</gene>
<reference evidence="2 3" key="1">
    <citation type="submission" date="2015-04" db="EMBL/GenBank/DDBJ databases">
        <title>Complete genome sequence of Schizopora paradoxa KUC8140, a cosmopolitan wood degrader in East Asia.</title>
        <authorList>
            <consortium name="DOE Joint Genome Institute"/>
            <person name="Min B."/>
            <person name="Park H."/>
            <person name="Jang Y."/>
            <person name="Kim J.-J."/>
            <person name="Kim K.H."/>
            <person name="Pangilinan J."/>
            <person name="Lipzen A."/>
            <person name="Riley R."/>
            <person name="Grigoriev I.V."/>
            <person name="Spatafora J.W."/>
            <person name="Choi I.-G."/>
        </authorList>
    </citation>
    <scope>NUCLEOTIDE SEQUENCE [LARGE SCALE GENOMIC DNA]</scope>
    <source>
        <strain evidence="2 3">KUC8140</strain>
    </source>
</reference>